<proteinExistence type="predicted"/>
<gene>
    <name evidence="1" type="ORF">WL1483_4235</name>
</gene>
<dbReference type="EMBL" id="CP013067">
    <property type="protein sequence ID" value="ALP43654.1"/>
    <property type="molecule type" value="Genomic_DNA"/>
</dbReference>
<dbReference type="PATRIC" id="fig|652.5.peg.1394"/>
<sequence length="293" mass="31990">MTTSRWGSEAPLFRLSRIGATSRLGELELEAELSRPTGPGLRLSTCSDGSELHLWISEAAWCAWLDPRLATPSLAQIEERLYPLLASWTLAPLNQWLQAQGLPPLAPATLCRAEAPALCWRLTLGSEGRQLPLCLESVPPALLHRWLSALTPSPERIHELGLQLGWCQLPEAELTTLSLGDVLPLHGMDEAPDRFWLHPLGGARLQLIDGQSGRALPGKPLCAPPPGTARLMVEVGKISLDATTLASWVPDLECAVTPQAYPTLRLLRGAELWAEGELLRMDDGWAVRLTTQP</sequence>
<dbReference type="AlphaFoldDB" id="A0A0S2SPN2"/>
<dbReference type="RefSeq" id="WP_060584951.1">
    <property type="nucleotide sequence ID" value="NZ_CP013067.1"/>
</dbReference>
<evidence type="ECO:0000313" key="1">
    <source>
        <dbReference type="EMBL" id="ALP43654.1"/>
    </source>
</evidence>
<reference evidence="2" key="1">
    <citation type="submission" date="2015-10" db="EMBL/GenBank/DDBJ databases">
        <title>Complete Genome Sequence of Aeromonas schubertii strain WL1483.</title>
        <authorList>
            <person name="Liu L."/>
        </authorList>
    </citation>
    <scope>NUCLEOTIDE SEQUENCE [LARGE SCALE GENOMIC DNA]</scope>
    <source>
        <strain evidence="2">WL1483</strain>
    </source>
</reference>
<reference evidence="1 2" key="2">
    <citation type="journal article" date="2016" name="Genome Announc.">
        <title>Complete Genome Sequence of the Highly Virulent Aeromonas schubertii Strain WL1483, Isolated from Diseased Snakehead Fish (Channa argus) in China.</title>
        <authorList>
            <person name="Liu L."/>
            <person name="Li N."/>
            <person name="Zhang D."/>
            <person name="Fu X."/>
            <person name="Shi C."/>
            <person name="Lin Q."/>
            <person name="Hao G."/>
        </authorList>
    </citation>
    <scope>NUCLEOTIDE SEQUENCE [LARGE SCALE GENOMIC DNA]</scope>
    <source>
        <strain evidence="1 2">WL1483</strain>
    </source>
</reference>
<organism evidence="1 2">
    <name type="scientific">Aeromonas schubertii</name>
    <dbReference type="NCBI Taxonomy" id="652"/>
    <lineage>
        <taxon>Bacteria</taxon>
        <taxon>Pseudomonadati</taxon>
        <taxon>Pseudomonadota</taxon>
        <taxon>Gammaproteobacteria</taxon>
        <taxon>Aeromonadales</taxon>
        <taxon>Aeromonadaceae</taxon>
        <taxon>Aeromonas</taxon>
    </lineage>
</organism>
<evidence type="ECO:0000313" key="2">
    <source>
        <dbReference type="Proteomes" id="UP000058114"/>
    </source>
</evidence>
<dbReference type="Proteomes" id="UP000058114">
    <property type="component" value="Chromosome"/>
</dbReference>
<accession>A0A0S2SPN2</accession>
<evidence type="ECO:0008006" key="3">
    <source>
        <dbReference type="Google" id="ProtNLM"/>
    </source>
</evidence>
<dbReference type="KEGG" id="asr:WL1483_4235"/>
<protein>
    <recommendedName>
        <fullName evidence="3">Translocation protein in type III secretion</fullName>
    </recommendedName>
</protein>
<name>A0A0S2SPN2_9GAMM</name>